<name>A0A2A4WUH0_9GAMM</name>
<evidence type="ECO:0000313" key="1">
    <source>
        <dbReference type="EMBL" id="PCI74068.1"/>
    </source>
</evidence>
<gene>
    <name evidence="1" type="ORF">COB20_15480</name>
</gene>
<accession>A0A2A4WUH0</accession>
<sequence>MNSKLNIAVIIIAIVLVVGATSYVFTAPYAGNAGLSRMPGVRIGGTDTPAPRDFSSFNDMGTNLIMKLDGFPPFVVYLAYVGTPEGVITGTRPDGGYWPQRVREGRNEGWLRIGDETFAMQATEILGDARLPMLELWSPRAARSARAIAQAAGENAPLRDVAADRSEPPLLPEIFLWTPR</sequence>
<reference evidence="2" key="1">
    <citation type="submission" date="2017-08" db="EMBL/GenBank/DDBJ databases">
        <title>A dynamic microbial community with high functional redundancy inhabits the cold, oxic subseafloor aquifer.</title>
        <authorList>
            <person name="Tully B.J."/>
            <person name="Wheat C.G."/>
            <person name="Glazer B.T."/>
            <person name="Huber J.A."/>
        </authorList>
    </citation>
    <scope>NUCLEOTIDE SEQUENCE [LARGE SCALE GENOMIC DNA]</scope>
</reference>
<comment type="caution">
    <text evidence="1">The sequence shown here is derived from an EMBL/GenBank/DDBJ whole genome shotgun (WGS) entry which is preliminary data.</text>
</comment>
<protein>
    <submittedName>
        <fullName evidence="1">Uncharacterized protein</fullName>
    </submittedName>
</protein>
<organism evidence="1 2">
    <name type="scientific">SAR86 cluster bacterium</name>
    <dbReference type="NCBI Taxonomy" id="2030880"/>
    <lineage>
        <taxon>Bacteria</taxon>
        <taxon>Pseudomonadati</taxon>
        <taxon>Pseudomonadota</taxon>
        <taxon>Gammaproteobacteria</taxon>
        <taxon>SAR86 cluster</taxon>
    </lineage>
</organism>
<evidence type="ECO:0000313" key="2">
    <source>
        <dbReference type="Proteomes" id="UP000218767"/>
    </source>
</evidence>
<proteinExistence type="predicted"/>
<dbReference type="Proteomes" id="UP000218767">
    <property type="component" value="Unassembled WGS sequence"/>
</dbReference>
<dbReference type="AlphaFoldDB" id="A0A2A4WUH0"/>
<dbReference type="EMBL" id="NVUL01000108">
    <property type="protein sequence ID" value="PCI74068.1"/>
    <property type="molecule type" value="Genomic_DNA"/>
</dbReference>